<feature type="region of interest" description="Disordered" evidence="1">
    <location>
        <begin position="458"/>
        <end position="494"/>
    </location>
</feature>
<accession>A0A154P899</accession>
<feature type="region of interest" description="Disordered" evidence="1">
    <location>
        <begin position="336"/>
        <end position="365"/>
    </location>
</feature>
<organism evidence="3 4">
    <name type="scientific">Dufourea novaeangliae</name>
    <name type="common">Sweat bee</name>
    <dbReference type="NCBI Taxonomy" id="178035"/>
    <lineage>
        <taxon>Eukaryota</taxon>
        <taxon>Metazoa</taxon>
        <taxon>Ecdysozoa</taxon>
        <taxon>Arthropoda</taxon>
        <taxon>Hexapoda</taxon>
        <taxon>Insecta</taxon>
        <taxon>Pterygota</taxon>
        <taxon>Neoptera</taxon>
        <taxon>Endopterygota</taxon>
        <taxon>Hymenoptera</taxon>
        <taxon>Apocrita</taxon>
        <taxon>Aculeata</taxon>
        <taxon>Apoidea</taxon>
        <taxon>Anthophila</taxon>
        <taxon>Halictidae</taxon>
        <taxon>Rophitinae</taxon>
        <taxon>Dufourea</taxon>
    </lineage>
</organism>
<dbReference type="InterPro" id="IPR004827">
    <property type="entry name" value="bZIP"/>
</dbReference>
<feature type="compositionally biased region" description="Low complexity" evidence="1">
    <location>
        <begin position="283"/>
        <end position="297"/>
    </location>
</feature>
<name>A0A154P899_DUFNO</name>
<feature type="region of interest" description="Disordered" evidence="1">
    <location>
        <begin position="283"/>
        <end position="313"/>
    </location>
</feature>
<dbReference type="GO" id="GO:0003700">
    <property type="term" value="F:DNA-binding transcription factor activity"/>
    <property type="evidence" value="ECO:0007669"/>
    <property type="project" value="InterPro"/>
</dbReference>
<feature type="compositionally biased region" description="Basic residues" evidence="1">
    <location>
        <begin position="554"/>
        <end position="571"/>
    </location>
</feature>
<feature type="region of interest" description="Disordered" evidence="1">
    <location>
        <begin position="209"/>
        <end position="271"/>
    </location>
</feature>
<evidence type="ECO:0000256" key="1">
    <source>
        <dbReference type="SAM" id="MobiDB-lite"/>
    </source>
</evidence>
<feature type="domain" description="BZIP" evidence="2">
    <location>
        <begin position="556"/>
        <end position="570"/>
    </location>
</feature>
<feature type="region of interest" description="Disordered" evidence="1">
    <location>
        <begin position="76"/>
        <end position="105"/>
    </location>
</feature>
<evidence type="ECO:0000259" key="2">
    <source>
        <dbReference type="PROSITE" id="PS00036"/>
    </source>
</evidence>
<dbReference type="EMBL" id="KQ434841">
    <property type="protein sequence ID" value="KZC08092.1"/>
    <property type="molecule type" value="Genomic_DNA"/>
</dbReference>
<feature type="region of interest" description="Disordered" evidence="1">
    <location>
        <begin position="665"/>
        <end position="694"/>
    </location>
</feature>
<feature type="compositionally biased region" description="Low complexity" evidence="1">
    <location>
        <begin position="262"/>
        <end position="271"/>
    </location>
</feature>
<sequence length="765" mass="80507">MDSKQGKNRPIVVSIQDFIAEGLSKMAAIQARPQTSIQGVRQLVGKNLRATLSPGGHGLVTPEMVREYISVQTAKDKEKEALKGKTPDEAIPSTSGTQAGPQTRSRATIISSDSECVSDGGAPVTTMLSDLPGTVVAHLEGIECLTSQIYKELNTVLKQMNTKNSKAAFRSTLKEVIGQVSRVFNLNRNANRLYKIEKAVFDKHDSVRRVSKATQTTKSQKDKQKTFSEVTATPAVGPARTSPVTKKKNKKKGKDSIIPLGSSAPAPSTSAVSAPAAAVIPTPVERSAPPAPAAARPSVKKKTKKGIKGRPMVNIPVSLSDDCGARLVDHQASGALTATGERRSSNTSSEAVPGPSGPARPMTGGAPMVRLRRLPDGLVRCSSSRSIDRVVAISDDEDGDSDASAVSASSFSSGVVASGASSGRKWGRSPVARERFGLAEAKPVMDIMEAPGSLVNTTVTSPAPAPPVGGGAPSLWWGEAKSSPPPDRGCHSPAIPTVPISRLLRQAGITVGIFCSPPYREKEKAHRREEQTSPPPAVASTRAHPGRGVSTPPHARRPRNRQASPRARRRQSCGVAASRQSPSDRPRVAVKAPLAWWFTKRAPQSSDNDTGVACLTTTPAPAPGAPRSPGAVTKLFFVVQSMFLFMLHPTRSPVANRDPVAWELTNRPSQSSDDDMGVARSTTTPTPAPGAPSTPGAVTPLLFFVSIIILHTSISPTTDTVSTLGSRSHQGSQGAPRGGGVCGFDLIGPADFAEVRRSRRHQGVA</sequence>
<feature type="compositionally biased region" description="Polar residues" evidence="1">
    <location>
        <begin position="92"/>
        <end position="105"/>
    </location>
</feature>
<feature type="region of interest" description="Disordered" evidence="1">
    <location>
        <begin position="520"/>
        <end position="588"/>
    </location>
</feature>
<gene>
    <name evidence="3" type="ORF">WN55_09984</name>
</gene>
<keyword evidence="4" id="KW-1185">Reference proteome</keyword>
<feature type="region of interest" description="Disordered" evidence="1">
    <location>
        <begin position="719"/>
        <end position="740"/>
    </location>
</feature>
<feature type="compositionally biased region" description="Polar residues" evidence="1">
    <location>
        <begin position="719"/>
        <end position="733"/>
    </location>
</feature>
<dbReference type="STRING" id="178035.A0A154P899"/>
<evidence type="ECO:0000313" key="4">
    <source>
        <dbReference type="Proteomes" id="UP000076502"/>
    </source>
</evidence>
<reference evidence="3 4" key="1">
    <citation type="submission" date="2015-07" db="EMBL/GenBank/DDBJ databases">
        <title>The genome of Dufourea novaeangliae.</title>
        <authorList>
            <person name="Pan H."/>
            <person name="Kapheim K."/>
        </authorList>
    </citation>
    <scope>NUCLEOTIDE SEQUENCE [LARGE SCALE GENOMIC DNA]</scope>
    <source>
        <strain evidence="3">0120121106</strain>
        <tissue evidence="3">Whole body</tissue>
    </source>
</reference>
<proteinExistence type="predicted"/>
<feature type="compositionally biased region" description="Basic residues" evidence="1">
    <location>
        <begin position="298"/>
        <end position="308"/>
    </location>
</feature>
<dbReference type="PROSITE" id="PS00036">
    <property type="entry name" value="BZIP_BASIC"/>
    <property type="match status" value="1"/>
</dbReference>
<protein>
    <recommendedName>
        <fullName evidence="2">BZIP domain-containing protein</fullName>
    </recommendedName>
</protein>
<feature type="compositionally biased region" description="Basic and acidic residues" evidence="1">
    <location>
        <begin position="520"/>
        <end position="531"/>
    </location>
</feature>
<feature type="compositionally biased region" description="Basic and acidic residues" evidence="1">
    <location>
        <begin position="76"/>
        <end position="88"/>
    </location>
</feature>
<evidence type="ECO:0000313" key="3">
    <source>
        <dbReference type="EMBL" id="KZC08092.1"/>
    </source>
</evidence>
<dbReference type="Proteomes" id="UP000076502">
    <property type="component" value="Unassembled WGS sequence"/>
</dbReference>
<dbReference type="AlphaFoldDB" id="A0A154P899"/>